<feature type="non-terminal residue" evidence="1">
    <location>
        <position position="1"/>
    </location>
</feature>
<dbReference type="EMBL" id="JARXYA010000012">
    <property type="protein sequence ID" value="MDH6504739.1"/>
    <property type="molecule type" value="Genomic_DNA"/>
</dbReference>
<name>A0AA43MBA9_9BURK</name>
<gene>
    <name evidence="1" type="ORF">M2127_002068</name>
</gene>
<accession>A0AA43MBA9</accession>
<comment type="caution">
    <text evidence="1">The sequence shown here is derived from an EMBL/GenBank/DDBJ whole genome shotgun (WGS) entry which is preliminary data.</text>
</comment>
<evidence type="ECO:0000313" key="1">
    <source>
        <dbReference type="EMBL" id="MDH6504739.1"/>
    </source>
</evidence>
<reference evidence="1" key="1">
    <citation type="submission" date="2023-04" db="EMBL/GenBank/DDBJ databases">
        <title>Genome Encyclopedia of Bacteria and Archaea VI: Functional Genomics of Type Strains.</title>
        <authorList>
            <person name="Whitman W."/>
        </authorList>
    </citation>
    <scope>NUCLEOTIDE SEQUENCE</scope>
    <source>
        <strain evidence="1">Enz.4-51</strain>
    </source>
</reference>
<protein>
    <submittedName>
        <fullName evidence="1">Uncharacterized protein</fullName>
    </submittedName>
</protein>
<keyword evidence="2" id="KW-1185">Reference proteome</keyword>
<evidence type="ECO:0000313" key="2">
    <source>
        <dbReference type="Proteomes" id="UP001161160"/>
    </source>
</evidence>
<proteinExistence type="predicted"/>
<dbReference type="Proteomes" id="UP001161160">
    <property type="component" value="Unassembled WGS sequence"/>
</dbReference>
<sequence length="29" mass="3107">YRQVVSLIFLTANCSYGMALPIAGKSSCI</sequence>
<dbReference type="AlphaFoldDB" id="A0AA43MBA9"/>
<organism evidence="1 2">
    <name type="scientific">Polynucleobacter sphagniphilus</name>
    <dbReference type="NCBI Taxonomy" id="1743169"/>
    <lineage>
        <taxon>Bacteria</taxon>
        <taxon>Pseudomonadati</taxon>
        <taxon>Pseudomonadota</taxon>
        <taxon>Betaproteobacteria</taxon>
        <taxon>Burkholderiales</taxon>
        <taxon>Burkholderiaceae</taxon>
        <taxon>Polynucleobacter</taxon>
    </lineage>
</organism>